<name>A0ABR0RDL3_9EURO</name>
<evidence type="ECO:0000256" key="3">
    <source>
        <dbReference type="ARBA" id="ARBA00022884"/>
    </source>
</evidence>
<dbReference type="EMBL" id="JAVHJV010000013">
    <property type="protein sequence ID" value="KAK5938330.1"/>
    <property type="molecule type" value="Genomic_DNA"/>
</dbReference>
<accession>A0ABR0RDL3</accession>
<feature type="compositionally biased region" description="Low complexity" evidence="6">
    <location>
        <begin position="1"/>
        <end position="52"/>
    </location>
</feature>
<dbReference type="Proteomes" id="UP001334248">
    <property type="component" value="Unassembled WGS sequence"/>
</dbReference>
<keyword evidence="4 5" id="KW-0648">Protein biosynthesis</keyword>
<reference evidence="7 8" key="1">
    <citation type="journal article" date="2023" name="Res Sq">
        <title>Genomic and morphological characterization of Knufia obscura isolated from the Mars 2020 spacecraft assembly facility.</title>
        <authorList>
            <person name="Chander A.M."/>
            <person name="Teixeira M.M."/>
            <person name="Singh N.K."/>
            <person name="Williams M.P."/>
            <person name="Parker C.W."/>
            <person name="Leo P."/>
            <person name="Stajich J.E."/>
            <person name="Torok T."/>
            <person name="Tighe S."/>
            <person name="Mason C.E."/>
            <person name="Venkateswaran K."/>
        </authorList>
    </citation>
    <scope>NUCLEOTIDE SEQUENCE [LARGE SCALE GENOMIC DNA]</scope>
    <source>
        <strain evidence="7 8">CCFEE 5817</strain>
    </source>
</reference>
<dbReference type="RefSeq" id="XP_064726420.1">
    <property type="nucleotide sequence ID" value="XM_064877695.1"/>
</dbReference>
<evidence type="ECO:0000256" key="1">
    <source>
        <dbReference type="ARBA" id="ARBA00022540"/>
    </source>
</evidence>
<sequence>MTTNNTTNPNTYPSMATTISSSSPSSSPTLSLTTPENTTTRPSAPTRTRSSSLLHKNVLQRMRPLPFQYIYTFWHTKPGSSNPTPLAESIPDIATFYKIYNNFPWENLSLKDGVHFFRSGVRPLWEDEENIEGGCWVLKVRKEDGRALRTWEEVCLLVLGGEVGSVVARERDHILGISYSPRLYVAHISIWTKQGANRQSIEALQKTVVSRLSPELQPKSEMDYYYKKHSQHEGWEEAVKSKKAAEQESDVQNGPVS</sequence>
<proteinExistence type="inferred from homology"/>
<protein>
    <submittedName>
        <fullName evidence="7">Uncharacterized protein</fullName>
    </submittedName>
</protein>
<evidence type="ECO:0000256" key="5">
    <source>
        <dbReference type="RuleBase" id="RU004374"/>
    </source>
</evidence>
<dbReference type="SUPFAM" id="SSF55418">
    <property type="entry name" value="eIF4e-like"/>
    <property type="match status" value="1"/>
</dbReference>
<dbReference type="Pfam" id="PF01652">
    <property type="entry name" value="IF4E"/>
    <property type="match status" value="1"/>
</dbReference>
<keyword evidence="2" id="KW-0810">Translation regulation</keyword>
<dbReference type="GeneID" id="90002749"/>
<evidence type="ECO:0000256" key="6">
    <source>
        <dbReference type="SAM" id="MobiDB-lite"/>
    </source>
</evidence>
<feature type="compositionally biased region" description="Basic and acidic residues" evidence="6">
    <location>
        <begin position="236"/>
        <end position="246"/>
    </location>
</feature>
<keyword evidence="3 5" id="KW-0694">RNA-binding</keyword>
<feature type="region of interest" description="Disordered" evidence="6">
    <location>
        <begin position="236"/>
        <end position="257"/>
    </location>
</feature>
<dbReference type="PANTHER" id="PTHR11960:SF66">
    <property type="entry name" value="EUKARYOTIC TRANSLATION INITIATION FACTOR 4E TYPE 3"/>
    <property type="match status" value="1"/>
</dbReference>
<dbReference type="PANTHER" id="PTHR11960">
    <property type="entry name" value="EUKARYOTIC TRANSLATION INITIATION FACTOR 4E RELATED"/>
    <property type="match status" value="1"/>
</dbReference>
<evidence type="ECO:0000313" key="8">
    <source>
        <dbReference type="Proteomes" id="UP001334248"/>
    </source>
</evidence>
<dbReference type="InterPro" id="IPR023398">
    <property type="entry name" value="TIF_eIF4e-like"/>
</dbReference>
<evidence type="ECO:0000256" key="4">
    <source>
        <dbReference type="ARBA" id="ARBA00022917"/>
    </source>
</evidence>
<evidence type="ECO:0000313" key="7">
    <source>
        <dbReference type="EMBL" id="KAK5938330.1"/>
    </source>
</evidence>
<organism evidence="7 8">
    <name type="scientific">Knufia obscura</name>
    <dbReference type="NCBI Taxonomy" id="1635080"/>
    <lineage>
        <taxon>Eukaryota</taxon>
        <taxon>Fungi</taxon>
        <taxon>Dikarya</taxon>
        <taxon>Ascomycota</taxon>
        <taxon>Pezizomycotina</taxon>
        <taxon>Eurotiomycetes</taxon>
        <taxon>Chaetothyriomycetidae</taxon>
        <taxon>Chaetothyriales</taxon>
        <taxon>Trichomeriaceae</taxon>
        <taxon>Knufia</taxon>
    </lineage>
</organism>
<comment type="similarity">
    <text evidence="5">Belongs to the eukaryotic initiation factor 4E family.</text>
</comment>
<evidence type="ECO:0000256" key="2">
    <source>
        <dbReference type="ARBA" id="ARBA00022845"/>
    </source>
</evidence>
<dbReference type="InterPro" id="IPR001040">
    <property type="entry name" value="TIF_eIF_4E"/>
</dbReference>
<keyword evidence="8" id="KW-1185">Reference proteome</keyword>
<keyword evidence="1 5" id="KW-0396">Initiation factor</keyword>
<dbReference type="Gene3D" id="3.30.760.10">
    <property type="entry name" value="RNA Cap, Translation Initiation Factor Eif4e"/>
    <property type="match status" value="1"/>
</dbReference>
<feature type="region of interest" description="Disordered" evidence="6">
    <location>
        <begin position="1"/>
        <end position="53"/>
    </location>
</feature>
<gene>
    <name evidence="7" type="ORF">PMZ80_009300</name>
</gene>
<comment type="caution">
    <text evidence="7">The sequence shown here is derived from an EMBL/GenBank/DDBJ whole genome shotgun (WGS) entry which is preliminary data.</text>
</comment>